<gene>
    <name evidence="1" type="ORF">L1987_13192</name>
</gene>
<protein>
    <submittedName>
        <fullName evidence="1">Uncharacterized protein</fullName>
    </submittedName>
</protein>
<reference evidence="1 2" key="2">
    <citation type="journal article" date="2022" name="Mol. Ecol. Resour.">
        <title>The genomes of chicory, endive, great burdock and yacon provide insights into Asteraceae paleo-polyploidization history and plant inulin production.</title>
        <authorList>
            <person name="Fan W."/>
            <person name="Wang S."/>
            <person name="Wang H."/>
            <person name="Wang A."/>
            <person name="Jiang F."/>
            <person name="Liu H."/>
            <person name="Zhao H."/>
            <person name="Xu D."/>
            <person name="Zhang Y."/>
        </authorList>
    </citation>
    <scope>NUCLEOTIDE SEQUENCE [LARGE SCALE GENOMIC DNA]</scope>
    <source>
        <strain evidence="2">cv. Yunnan</strain>
        <tissue evidence="1">Leaves</tissue>
    </source>
</reference>
<accession>A0ACB9JI82</accession>
<keyword evidence="2" id="KW-1185">Reference proteome</keyword>
<proteinExistence type="predicted"/>
<dbReference type="Proteomes" id="UP001056120">
    <property type="component" value="Linkage Group LG04"/>
</dbReference>
<name>A0ACB9JI82_9ASTR</name>
<comment type="caution">
    <text evidence="1">The sequence shown here is derived from an EMBL/GenBank/DDBJ whole genome shotgun (WGS) entry which is preliminary data.</text>
</comment>
<evidence type="ECO:0000313" key="1">
    <source>
        <dbReference type="EMBL" id="KAI3819363.1"/>
    </source>
</evidence>
<evidence type="ECO:0000313" key="2">
    <source>
        <dbReference type="Proteomes" id="UP001056120"/>
    </source>
</evidence>
<organism evidence="1 2">
    <name type="scientific">Smallanthus sonchifolius</name>
    <dbReference type="NCBI Taxonomy" id="185202"/>
    <lineage>
        <taxon>Eukaryota</taxon>
        <taxon>Viridiplantae</taxon>
        <taxon>Streptophyta</taxon>
        <taxon>Embryophyta</taxon>
        <taxon>Tracheophyta</taxon>
        <taxon>Spermatophyta</taxon>
        <taxon>Magnoliopsida</taxon>
        <taxon>eudicotyledons</taxon>
        <taxon>Gunneridae</taxon>
        <taxon>Pentapetalae</taxon>
        <taxon>asterids</taxon>
        <taxon>campanulids</taxon>
        <taxon>Asterales</taxon>
        <taxon>Asteraceae</taxon>
        <taxon>Asteroideae</taxon>
        <taxon>Heliantheae alliance</taxon>
        <taxon>Millerieae</taxon>
        <taxon>Smallanthus</taxon>
    </lineage>
</organism>
<reference evidence="2" key="1">
    <citation type="journal article" date="2022" name="Mol. Ecol. Resour.">
        <title>The genomes of chicory, endive, great burdock and yacon provide insights into Asteraceae palaeo-polyploidization history and plant inulin production.</title>
        <authorList>
            <person name="Fan W."/>
            <person name="Wang S."/>
            <person name="Wang H."/>
            <person name="Wang A."/>
            <person name="Jiang F."/>
            <person name="Liu H."/>
            <person name="Zhao H."/>
            <person name="Xu D."/>
            <person name="Zhang Y."/>
        </authorList>
    </citation>
    <scope>NUCLEOTIDE SEQUENCE [LARGE SCALE GENOMIC DNA]</scope>
    <source>
        <strain evidence="2">cv. Yunnan</strain>
    </source>
</reference>
<dbReference type="EMBL" id="CM042021">
    <property type="protein sequence ID" value="KAI3819363.1"/>
    <property type="molecule type" value="Genomic_DNA"/>
</dbReference>
<sequence length="498" mass="55891">MHDLDQKNKWRWNFRKDSGMLGEGYYYNNGGNGRIDVQTRSKNHNFQALKKITTTIFLTNFPEEVHEIDLRKRCEDWGNVADVFISKRLTKMGRRFRIVRFLKVTDVHLLVSNLRTIWFGNYHVFADLLKDDRHLGNHHDHGTLHTGTTVGDGKVAATRIERDISNPSTAHKPYYVNEALSYVSAVKGKPNYKKDEGQSKEIMKHKTMQLNNGDMLGIADSSCNVLVKVVDIHSMEKIMVWIELEGIPLCAWSINAFRKIAGTWGSCMFVDEDSDESLGVGRVCVLTNQLSLIHDSISVNIDGETFHVQTREGGGWAPKFIRSFVDVESDESDMETDVNDEDPNVPDKGVIDTMGENTINVFNEGEDRVEGESLSTPPGFDGRIFVDVNGSVDRPSGGSPMLKQTKRGGVEVLVEKAVDKCFRKQSSADKSPVSLGSSSFKNRKAKLKQKGNKYHGGSLINNILRNTEVANVLGYDMLGSKEDLANLLKRKSESMVDR</sequence>